<keyword evidence="2" id="KW-0812">Transmembrane</keyword>
<feature type="transmembrane region" description="Helical" evidence="2">
    <location>
        <begin position="31"/>
        <end position="49"/>
    </location>
</feature>
<feature type="transmembrane region" description="Helical" evidence="2">
    <location>
        <begin position="264"/>
        <end position="283"/>
    </location>
</feature>
<evidence type="ECO:0000313" key="4">
    <source>
        <dbReference type="Proteomes" id="UP001610818"/>
    </source>
</evidence>
<proteinExistence type="predicted"/>
<feature type="transmembrane region" description="Helical" evidence="2">
    <location>
        <begin position="232"/>
        <end position="252"/>
    </location>
</feature>
<feature type="compositionally biased region" description="Basic and acidic residues" evidence="1">
    <location>
        <begin position="298"/>
        <end position="330"/>
    </location>
</feature>
<dbReference type="EMBL" id="JBIRGQ010000004">
    <property type="protein sequence ID" value="MFH8548282.1"/>
    <property type="molecule type" value="Genomic_DNA"/>
</dbReference>
<feature type="transmembrane region" description="Helical" evidence="2">
    <location>
        <begin position="130"/>
        <end position="150"/>
    </location>
</feature>
<reference evidence="3 4" key="1">
    <citation type="submission" date="2024-10" db="EMBL/GenBank/DDBJ databases">
        <title>The Natural Products Discovery Center: Release of the First 8490 Sequenced Strains for Exploring Actinobacteria Biosynthetic Diversity.</title>
        <authorList>
            <person name="Kalkreuter E."/>
            <person name="Kautsar S.A."/>
            <person name="Yang D."/>
            <person name="Bader C.D."/>
            <person name="Teijaro C.N."/>
            <person name="Fluegel L."/>
            <person name="Davis C.M."/>
            <person name="Simpson J.R."/>
            <person name="Lauterbach L."/>
            <person name="Steele A.D."/>
            <person name="Gui C."/>
            <person name="Meng S."/>
            <person name="Li G."/>
            <person name="Viehrig K."/>
            <person name="Ye F."/>
            <person name="Su P."/>
            <person name="Kiefer A.F."/>
            <person name="Nichols A."/>
            <person name="Cepeda A.J."/>
            <person name="Yan W."/>
            <person name="Fan B."/>
            <person name="Jiang Y."/>
            <person name="Adhikari A."/>
            <person name="Zheng C.-J."/>
            <person name="Schuster L."/>
            <person name="Cowan T.M."/>
            <person name="Smanski M.J."/>
            <person name="Chevrette M.G."/>
            <person name="De Carvalho L.P.S."/>
            <person name="Shen B."/>
        </authorList>
    </citation>
    <scope>NUCLEOTIDE SEQUENCE [LARGE SCALE GENOMIC DNA]</scope>
    <source>
        <strain evidence="3 4">NPDC017990</strain>
    </source>
</reference>
<name>A0ABW7QU07_9ACTN</name>
<accession>A0ABW7QU07</accession>
<dbReference type="Proteomes" id="UP001610818">
    <property type="component" value="Unassembled WGS sequence"/>
</dbReference>
<keyword evidence="4" id="KW-1185">Reference proteome</keyword>
<evidence type="ECO:0000256" key="2">
    <source>
        <dbReference type="SAM" id="Phobius"/>
    </source>
</evidence>
<evidence type="ECO:0000256" key="1">
    <source>
        <dbReference type="SAM" id="MobiDB-lite"/>
    </source>
</evidence>
<comment type="caution">
    <text evidence="3">The sequence shown here is derived from an EMBL/GenBank/DDBJ whole genome shotgun (WGS) entry which is preliminary data.</text>
</comment>
<evidence type="ECO:0000313" key="3">
    <source>
        <dbReference type="EMBL" id="MFH8548282.1"/>
    </source>
</evidence>
<organism evidence="3 4">
    <name type="scientific">Streptomyces longisporoflavus</name>
    <dbReference type="NCBI Taxonomy" id="28044"/>
    <lineage>
        <taxon>Bacteria</taxon>
        <taxon>Bacillati</taxon>
        <taxon>Actinomycetota</taxon>
        <taxon>Actinomycetes</taxon>
        <taxon>Kitasatosporales</taxon>
        <taxon>Streptomycetaceae</taxon>
        <taxon>Streptomyces</taxon>
    </lineage>
</organism>
<protein>
    <recommendedName>
        <fullName evidence="5">Integral membrane protein</fullName>
    </recommendedName>
</protein>
<feature type="transmembrane region" description="Helical" evidence="2">
    <location>
        <begin position="95"/>
        <end position="118"/>
    </location>
</feature>
<sequence>MAVLAVASGIGLAVDDRVLAGAPIWFKPFKFSVSFAVYGLSLAWMLSLLERHQRAGWWAGTVVAASSLAEMLIITGQVVRGKRSHFNFQTPFDTALFQAMAVSIVILWSGTVLIAILLLRARIADRASAWAMRCGIAVSLAGTAVGFLMLRAAPGQQRGSSPVVGGHSVGVPDGGPSMPLTGWSTTGGDLRIPHFVGMHALQLIPLLLMGLTALAALPRFDRLADGRVRLRLVLIASGAYTAVFALVTWQALRAQPLLRPDGATLTAAGLITGITAAAAYGALRIPTSRSTSAVHVPLGDKADDHADNHSDTHADTHSDAHADTHKELVP</sequence>
<feature type="region of interest" description="Disordered" evidence="1">
    <location>
        <begin position="295"/>
        <end position="330"/>
    </location>
</feature>
<evidence type="ECO:0008006" key="5">
    <source>
        <dbReference type="Google" id="ProtNLM"/>
    </source>
</evidence>
<keyword evidence="2" id="KW-1133">Transmembrane helix</keyword>
<gene>
    <name evidence="3" type="ORF">ACH4F9_25030</name>
</gene>
<keyword evidence="2" id="KW-0472">Membrane</keyword>
<feature type="transmembrane region" description="Helical" evidence="2">
    <location>
        <begin position="56"/>
        <end position="75"/>
    </location>
</feature>
<feature type="transmembrane region" description="Helical" evidence="2">
    <location>
        <begin position="200"/>
        <end position="220"/>
    </location>
</feature>
<dbReference type="RefSeq" id="WP_397714777.1">
    <property type="nucleotide sequence ID" value="NZ_JBIRGN010000004.1"/>
</dbReference>